<dbReference type="InParanoid" id="A0A2K1L843"/>
<dbReference type="STRING" id="3218.A0A2K1L843"/>
<evidence type="ECO:0000259" key="1">
    <source>
        <dbReference type="Pfam" id="PF07727"/>
    </source>
</evidence>
<dbReference type="CDD" id="cd09272">
    <property type="entry name" value="RNase_HI_RT_Ty1"/>
    <property type="match status" value="1"/>
</dbReference>
<dbReference type="Proteomes" id="UP000006727">
    <property type="component" value="Chromosome 1"/>
</dbReference>
<protein>
    <recommendedName>
        <fullName evidence="1">Reverse transcriptase Ty1/copia-type domain-containing protein</fullName>
    </recommendedName>
</protein>
<evidence type="ECO:0000313" key="2">
    <source>
        <dbReference type="EMBL" id="PNR62203.1"/>
    </source>
</evidence>
<dbReference type="AlphaFoldDB" id="A0A2K1L843"/>
<organism evidence="2">
    <name type="scientific">Physcomitrium patens</name>
    <name type="common">Spreading-leaved earth moss</name>
    <name type="synonym">Physcomitrella patens</name>
    <dbReference type="NCBI Taxonomy" id="3218"/>
    <lineage>
        <taxon>Eukaryota</taxon>
        <taxon>Viridiplantae</taxon>
        <taxon>Streptophyta</taxon>
        <taxon>Embryophyta</taxon>
        <taxon>Bryophyta</taxon>
        <taxon>Bryophytina</taxon>
        <taxon>Bryopsida</taxon>
        <taxon>Funariidae</taxon>
        <taxon>Funariales</taxon>
        <taxon>Funariaceae</taxon>
        <taxon>Physcomitrium</taxon>
    </lineage>
</organism>
<feature type="domain" description="Reverse transcriptase Ty1/copia-type" evidence="1">
    <location>
        <begin position="47"/>
        <end position="102"/>
    </location>
</feature>
<dbReference type="EMBL" id="ABEU02000001">
    <property type="protein sequence ID" value="PNR62203.1"/>
    <property type="molecule type" value="Genomic_DNA"/>
</dbReference>
<dbReference type="InterPro" id="IPR013103">
    <property type="entry name" value="RVT_2"/>
</dbReference>
<keyword evidence="4" id="KW-1185">Reference proteome</keyword>
<sequence length="469" mass="53425">MAYNFNSPLLTFHIKSMLWNEKITLFLMLPSVFFMNPSYQNLIEMKQTVDRFKARLVARSFNQIQGLDYTEIFSSVVRIQSIRLILTLAVQHDLHVLQMDFKVINTYLATLGFINSTADGNVYYLHRSSDFAILTLYVDDTLIASNSLLLLHTIKQQLHSRFLLSDLGEVHHILSLETTRNRRHGWIRVSQQLYLTQKLLEFGFLDSKPVSIPMAPGTRLSSADCHSTQEDRRPSSEFLYANAVGSLNLAAICTRHDISFATSVLAQFMHGPGSARIRACKHTFRYLRGTLAHYIEYRRSVSTPAPLYGFSDADWAGELDERRSTSGYCFILSEAVIGWSSTRHRSTALSSIETEYMAMATAASELDWLRQLLHDLHQTETLKYPTEIHCDNQSALALVDTTKFHSRTKHIAIRYHFIRQLANLQKFKLRHCSTHHMRADLFTKSLSGPKLAQHLPLLGILGGETPATS</sequence>
<feature type="domain" description="Reverse transcriptase Ty1/copia-type" evidence="1">
    <location>
        <begin position="103"/>
        <end position="215"/>
    </location>
</feature>
<proteinExistence type="predicted"/>
<accession>A0A2K1L843</accession>
<evidence type="ECO:0000313" key="4">
    <source>
        <dbReference type="Proteomes" id="UP000006727"/>
    </source>
</evidence>
<gene>
    <name evidence="2" type="ORF">PHYPA_000627</name>
</gene>
<dbReference type="PANTHER" id="PTHR11439">
    <property type="entry name" value="GAG-POL-RELATED RETROTRANSPOSON"/>
    <property type="match status" value="1"/>
</dbReference>
<dbReference type="Gramene" id="Pp3c1_13760V3.1">
    <property type="protein sequence ID" value="Pp3c1_13760V3.1"/>
    <property type="gene ID" value="Pp3c1_13760"/>
</dbReference>
<name>A0A2K1L843_PHYPA</name>
<reference evidence="2 4" key="2">
    <citation type="journal article" date="2018" name="Plant J.">
        <title>The Physcomitrella patens chromosome-scale assembly reveals moss genome structure and evolution.</title>
        <authorList>
            <person name="Lang D."/>
            <person name="Ullrich K.K."/>
            <person name="Murat F."/>
            <person name="Fuchs J."/>
            <person name="Jenkins J."/>
            <person name="Haas F.B."/>
            <person name="Piednoel M."/>
            <person name="Gundlach H."/>
            <person name="Van Bel M."/>
            <person name="Meyberg R."/>
            <person name="Vives C."/>
            <person name="Morata J."/>
            <person name="Symeonidi A."/>
            <person name="Hiss M."/>
            <person name="Muchero W."/>
            <person name="Kamisugi Y."/>
            <person name="Saleh O."/>
            <person name="Blanc G."/>
            <person name="Decker E.L."/>
            <person name="van Gessel N."/>
            <person name="Grimwood J."/>
            <person name="Hayes R.D."/>
            <person name="Graham S.W."/>
            <person name="Gunter L.E."/>
            <person name="McDaniel S.F."/>
            <person name="Hoernstein S.N.W."/>
            <person name="Larsson A."/>
            <person name="Li F.W."/>
            <person name="Perroud P.F."/>
            <person name="Phillips J."/>
            <person name="Ranjan P."/>
            <person name="Rokshar D.S."/>
            <person name="Rothfels C.J."/>
            <person name="Schneider L."/>
            <person name="Shu S."/>
            <person name="Stevenson D.W."/>
            <person name="Thummler F."/>
            <person name="Tillich M."/>
            <person name="Villarreal Aguilar J.C."/>
            <person name="Widiez T."/>
            <person name="Wong G.K."/>
            <person name="Wymore A."/>
            <person name="Zhang Y."/>
            <person name="Zimmer A.D."/>
            <person name="Quatrano R.S."/>
            <person name="Mayer K.F.X."/>
            <person name="Goodstein D."/>
            <person name="Casacuberta J.M."/>
            <person name="Vandepoele K."/>
            <person name="Reski R."/>
            <person name="Cuming A.C."/>
            <person name="Tuskan G.A."/>
            <person name="Maumus F."/>
            <person name="Salse J."/>
            <person name="Schmutz J."/>
            <person name="Rensing S.A."/>
        </authorList>
    </citation>
    <scope>NUCLEOTIDE SEQUENCE [LARGE SCALE GENOMIC DNA]</scope>
    <source>
        <strain evidence="3 4">cv. Gransden 2004</strain>
    </source>
</reference>
<dbReference type="PANTHER" id="PTHR11439:SF463">
    <property type="entry name" value="REVERSE TRANSCRIPTASE TY1_COPIA-TYPE DOMAIN-CONTAINING PROTEIN"/>
    <property type="match status" value="1"/>
</dbReference>
<dbReference type="EnsemblPlants" id="Pp3c1_13760V3.1">
    <property type="protein sequence ID" value="Pp3c1_13760V3.1"/>
    <property type="gene ID" value="Pp3c1_13760"/>
</dbReference>
<reference evidence="3" key="3">
    <citation type="submission" date="2020-12" db="UniProtKB">
        <authorList>
            <consortium name="EnsemblPlants"/>
        </authorList>
    </citation>
    <scope>IDENTIFICATION</scope>
</reference>
<evidence type="ECO:0000313" key="3">
    <source>
        <dbReference type="EnsemblPlants" id="Pp3c1_13760V3.1"/>
    </source>
</evidence>
<dbReference type="Pfam" id="PF07727">
    <property type="entry name" value="RVT_2"/>
    <property type="match status" value="2"/>
</dbReference>
<reference evidence="2 4" key="1">
    <citation type="journal article" date="2008" name="Science">
        <title>The Physcomitrella genome reveals evolutionary insights into the conquest of land by plants.</title>
        <authorList>
            <person name="Rensing S."/>
            <person name="Lang D."/>
            <person name="Zimmer A."/>
            <person name="Terry A."/>
            <person name="Salamov A."/>
            <person name="Shapiro H."/>
            <person name="Nishiyama T."/>
            <person name="Perroud P.-F."/>
            <person name="Lindquist E."/>
            <person name="Kamisugi Y."/>
            <person name="Tanahashi T."/>
            <person name="Sakakibara K."/>
            <person name="Fujita T."/>
            <person name="Oishi K."/>
            <person name="Shin-I T."/>
            <person name="Kuroki Y."/>
            <person name="Toyoda A."/>
            <person name="Suzuki Y."/>
            <person name="Hashimoto A."/>
            <person name="Yamaguchi K."/>
            <person name="Sugano A."/>
            <person name="Kohara Y."/>
            <person name="Fujiyama A."/>
            <person name="Anterola A."/>
            <person name="Aoki S."/>
            <person name="Ashton N."/>
            <person name="Barbazuk W.B."/>
            <person name="Barker E."/>
            <person name="Bennetzen J."/>
            <person name="Bezanilla M."/>
            <person name="Blankenship R."/>
            <person name="Cho S.H."/>
            <person name="Dutcher S."/>
            <person name="Estelle M."/>
            <person name="Fawcett J.A."/>
            <person name="Gundlach H."/>
            <person name="Hanada K."/>
            <person name="Heyl A."/>
            <person name="Hicks K.A."/>
            <person name="Hugh J."/>
            <person name="Lohr M."/>
            <person name="Mayer K."/>
            <person name="Melkozernov A."/>
            <person name="Murata T."/>
            <person name="Nelson D."/>
            <person name="Pils B."/>
            <person name="Prigge M."/>
            <person name="Reiss B."/>
            <person name="Renner T."/>
            <person name="Rombauts S."/>
            <person name="Rushton P."/>
            <person name="Sanderfoot A."/>
            <person name="Schween G."/>
            <person name="Shiu S.-H."/>
            <person name="Stueber K."/>
            <person name="Theodoulou F.L."/>
            <person name="Tu H."/>
            <person name="Van de Peer Y."/>
            <person name="Verrier P.J."/>
            <person name="Waters E."/>
            <person name="Wood A."/>
            <person name="Yang L."/>
            <person name="Cove D."/>
            <person name="Cuming A."/>
            <person name="Hasebe M."/>
            <person name="Lucas S."/>
            <person name="Mishler D.B."/>
            <person name="Reski R."/>
            <person name="Grigoriev I."/>
            <person name="Quatrano R.S."/>
            <person name="Boore J.L."/>
        </authorList>
    </citation>
    <scope>NUCLEOTIDE SEQUENCE [LARGE SCALE GENOMIC DNA]</scope>
    <source>
        <strain evidence="3 4">cv. Gransden 2004</strain>
    </source>
</reference>